<dbReference type="AlphaFoldDB" id="M1JM47"/>
<protein>
    <recommendedName>
        <fullName evidence="2">Ubiquitin-like domain-containing protein</fullName>
    </recommendedName>
</protein>
<dbReference type="VEuPathDB" id="MicrosporidiaDB:AEWD_110150"/>
<dbReference type="Gene3D" id="3.10.20.90">
    <property type="entry name" value="Phosphatidylinositol 3-kinase Catalytic Subunit, Chain A, domain 1"/>
    <property type="match status" value="1"/>
</dbReference>
<sequence>MIVRAINYESLHIDDQFGSIEELKTKISQKYGIPINSQHIIFNSKFYVLGIFDSPLTVSSDTYTNPLGCFGCPDSLFNDLAGNGMTTDEIREYAFPHKDDPAKEENPDLSSVIDTRAIAKRITENRYEDAYKIPNDLSEKEKTIIMESPGEYIDLVLKQIKEILRSNTKY</sequence>
<proteinExistence type="predicted"/>
<accession>M1JM47</accession>
<dbReference type="VEuPathDB" id="MicrosporidiaDB:AEWR_110150"/>
<dbReference type="VEuPathDB" id="MicrosporidiaDB:M970_110150"/>
<evidence type="ECO:0008006" key="2">
    <source>
        <dbReference type="Google" id="ProtNLM"/>
    </source>
</evidence>
<organism evidence="1">
    <name type="scientific">Encephalitozoon cuniculi</name>
    <name type="common">Microsporidian parasite</name>
    <dbReference type="NCBI Taxonomy" id="6035"/>
    <lineage>
        <taxon>Eukaryota</taxon>
        <taxon>Fungi</taxon>
        <taxon>Fungi incertae sedis</taxon>
        <taxon>Microsporidia</taxon>
        <taxon>Unikaryonidae</taxon>
        <taxon>Encephalitozoon</taxon>
    </lineage>
</organism>
<dbReference type="VEuPathDB" id="MicrosporidiaDB:AEWQ_110150"/>
<dbReference type="InterPro" id="IPR029071">
    <property type="entry name" value="Ubiquitin-like_domsf"/>
</dbReference>
<dbReference type="SUPFAM" id="SSF54236">
    <property type="entry name" value="Ubiquitin-like"/>
    <property type="match status" value="1"/>
</dbReference>
<dbReference type="CDD" id="cd17039">
    <property type="entry name" value="Ubl_ubiquitin_like"/>
    <property type="match status" value="1"/>
</dbReference>
<gene>
    <name evidence="1" type="ORF">ECU11_0210</name>
</gene>
<reference evidence="1" key="1">
    <citation type="journal article" date="2013" name="Eukaryot. Cell">
        <title>Extremely Reduced Levels of Heterozygosity in the Vertebrate Pathogen Encephalitozoon cuniculi.</title>
        <authorList>
            <person name="Selman M."/>
            <person name="Sak B."/>
            <person name="Kvac M."/>
            <person name="Farinelli L."/>
            <person name="Weiss L.M."/>
            <person name="Corradi N."/>
        </authorList>
    </citation>
    <scope>NUCLEOTIDE SEQUENCE</scope>
</reference>
<dbReference type="EMBL" id="KC513626">
    <property type="protein sequence ID" value="AGE96609.1"/>
    <property type="molecule type" value="Genomic_DNA"/>
</dbReference>
<evidence type="ECO:0000313" key="1">
    <source>
        <dbReference type="EMBL" id="AGE96609.1"/>
    </source>
</evidence>
<name>M1JM47_ENCCN</name>
<dbReference type="VEuPathDB" id="MicrosporidiaDB:ECU11_0210"/>